<dbReference type="PANTHER" id="PTHR11904:SF9">
    <property type="entry name" value="PURINE NUCLEOSIDE PHOSPHORYLASE-RELATED"/>
    <property type="match status" value="1"/>
</dbReference>
<reference evidence="8 9" key="2">
    <citation type="journal article" date="2012" name="BMC Genomics">
        <title>The genome of Pelobacter carbinolicus reveals surprising metabolic capabilities and physiological features.</title>
        <authorList>
            <person name="Aklujkar M."/>
            <person name="Haveman S.A."/>
            <person name="Didonato R.Jr."/>
            <person name="Chertkov O."/>
            <person name="Han C.S."/>
            <person name="Land M.L."/>
            <person name="Brown P."/>
            <person name="Lovley D.R."/>
        </authorList>
    </citation>
    <scope>NUCLEOTIDE SEQUENCE [LARGE SCALE GENOMIC DNA]</scope>
    <source>
        <strain evidence="9">DSM 2380 / NBRC 103641 / GraBd1</strain>
    </source>
</reference>
<evidence type="ECO:0000256" key="4">
    <source>
        <dbReference type="ARBA" id="ARBA00022679"/>
    </source>
</evidence>
<dbReference type="InterPro" id="IPR035994">
    <property type="entry name" value="Nucleoside_phosphorylase_sf"/>
</dbReference>
<evidence type="ECO:0000256" key="2">
    <source>
        <dbReference type="ARBA" id="ARBA00006751"/>
    </source>
</evidence>
<dbReference type="Proteomes" id="UP000002534">
    <property type="component" value="Chromosome"/>
</dbReference>
<feature type="domain" description="Nucleoside phosphorylase" evidence="7">
    <location>
        <begin position="28"/>
        <end position="267"/>
    </location>
</feature>
<feature type="binding site" evidence="6">
    <location>
        <position position="235"/>
    </location>
    <ligand>
        <name>a purine D-ribonucleoside</name>
        <dbReference type="ChEBI" id="CHEBI:142355"/>
    </ligand>
</feature>
<dbReference type="GO" id="GO:0005737">
    <property type="term" value="C:cytoplasm"/>
    <property type="evidence" value="ECO:0007669"/>
    <property type="project" value="TreeGrafter"/>
</dbReference>
<dbReference type="SUPFAM" id="SSF53167">
    <property type="entry name" value="Purine and uridine phosphorylases"/>
    <property type="match status" value="1"/>
</dbReference>
<dbReference type="HOGENOM" id="CLU_054456_1_0_7"/>
<dbReference type="InterPro" id="IPR011268">
    <property type="entry name" value="Purine_phosphorylase"/>
</dbReference>
<evidence type="ECO:0000256" key="3">
    <source>
        <dbReference type="ARBA" id="ARBA00022676"/>
    </source>
</evidence>
<dbReference type="KEGG" id="pca:Pcar_2018"/>
<feature type="binding site" evidence="6">
    <location>
        <position position="117"/>
    </location>
    <ligand>
        <name>phosphate</name>
        <dbReference type="ChEBI" id="CHEBI:43474"/>
    </ligand>
</feature>
<evidence type="ECO:0000256" key="5">
    <source>
        <dbReference type="PIRNR" id="PIRNR000477"/>
    </source>
</evidence>
<dbReference type="GO" id="GO:0004731">
    <property type="term" value="F:purine-nucleoside phosphorylase activity"/>
    <property type="evidence" value="ECO:0007669"/>
    <property type="project" value="UniProtKB-EC"/>
</dbReference>
<evidence type="ECO:0000259" key="7">
    <source>
        <dbReference type="Pfam" id="PF01048"/>
    </source>
</evidence>
<evidence type="ECO:0000313" key="9">
    <source>
        <dbReference type="Proteomes" id="UP000002534"/>
    </source>
</evidence>
<dbReference type="NCBIfam" id="NF006054">
    <property type="entry name" value="PRK08202.1"/>
    <property type="match status" value="1"/>
</dbReference>
<proteinExistence type="inferred from homology"/>
<keyword evidence="3 5" id="KW-0328">Glycosyltransferase</keyword>
<keyword evidence="9" id="KW-1185">Reference proteome</keyword>
<comment type="similarity">
    <text evidence="2 5">Belongs to the PNP/MTAP phosphorylase family.</text>
</comment>
<comment type="function">
    <text evidence="5">The purine nucleoside phosphorylases catalyze the phosphorolytic breakdown of the N-glycosidic bond in the beta-(deoxy)ribonucleoside molecules, with the formation of the corresponding free purine bases and pentose-1-phosphate.</text>
</comment>
<dbReference type="GO" id="GO:0009116">
    <property type="term" value="P:nucleoside metabolic process"/>
    <property type="evidence" value="ECO:0007669"/>
    <property type="project" value="InterPro"/>
</dbReference>
<dbReference type="UniPathway" id="UPA00606"/>
<evidence type="ECO:0000256" key="6">
    <source>
        <dbReference type="PIRSR" id="PIRSR000477-2"/>
    </source>
</evidence>
<dbReference type="NCBIfam" id="TIGR01697">
    <property type="entry name" value="PNPH-PUNA-XAPA"/>
    <property type="match status" value="1"/>
</dbReference>
<dbReference type="EMBL" id="CP000142">
    <property type="protein sequence ID" value="ABA89259.1"/>
    <property type="molecule type" value="Genomic_DNA"/>
</dbReference>
<dbReference type="CDD" id="cd09009">
    <property type="entry name" value="PNP-EcPNPII_like"/>
    <property type="match status" value="1"/>
</dbReference>
<gene>
    <name evidence="8" type="ordered locus">Pcar_2018</name>
</gene>
<accession>Q3A2Z8</accession>
<dbReference type="eggNOG" id="COG0005">
    <property type="taxonomic scope" value="Bacteria"/>
</dbReference>
<dbReference type="STRING" id="338963.Pcar_2018"/>
<dbReference type="AlphaFoldDB" id="Q3A2Z8"/>
<feature type="binding site" evidence="6">
    <location>
        <position position="34"/>
    </location>
    <ligand>
        <name>phosphate</name>
        <dbReference type="ChEBI" id="CHEBI:43474"/>
    </ligand>
</feature>
<protein>
    <recommendedName>
        <fullName evidence="5">Purine nucleoside phosphorylase</fullName>
        <ecNumber evidence="5">2.4.2.1</ecNumber>
    </recommendedName>
    <alternativeName>
        <fullName evidence="5">Inosine-guanosine phosphorylase</fullName>
    </alternativeName>
</protein>
<reference evidence="9" key="1">
    <citation type="submission" date="2005-10" db="EMBL/GenBank/DDBJ databases">
        <title>Complete sequence of Pelobacter carbinolicus DSM 2380.</title>
        <authorList>
            <person name="Copeland A."/>
            <person name="Lucas S."/>
            <person name="Lapidus A."/>
            <person name="Barry K."/>
            <person name="Detter J.C."/>
            <person name="Glavina T."/>
            <person name="Hammon N."/>
            <person name="Israni S."/>
            <person name="Pitluck S."/>
            <person name="Chertkov O."/>
            <person name="Schmutz J."/>
            <person name="Larimer F."/>
            <person name="Land M."/>
            <person name="Kyrpides N."/>
            <person name="Ivanova N."/>
            <person name="Richardson P."/>
        </authorList>
    </citation>
    <scope>NUCLEOTIDE SEQUENCE [LARGE SCALE GENOMIC DNA]</scope>
    <source>
        <strain evidence="9">DSM 2380 / NBRC 103641 / GraBd1</strain>
    </source>
</reference>
<name>Q3A2Z8_SYNC1</name>
<comment type="pathway">
    <text evidence="1 5">Purine metabolism; purine nucleoside salvage.</text>
</comment>
<feature type="binding site" evidence="6">
    <location>
        <position position="65"/>
    </location>
    <ligand>
        <name>phosphate</name>
        <dbReference type="ChEBI" id="CHEBI:43474"/>
    </ligand>
</feature>
<dbReference type="PANTHER" id="PTHR11904">
    <property type="entry name" value="METHYLTHIOADENOSINE/PURINE NUCLEOSIDE PHOSPHORYLASE"/>
    <property type="match status" value="1"/>
</dbReference>
<dbReference type="InterPro" id="IPR000845">
    <property type="entry name" value="Nucleoside_phosphorylase_d"/>
</dbReference>
<feature type="binding site" evidence="6">
    <location>
        <position position="212"/>
    </location>
    <ligand>
        <name>phosphate</name>
        <dbReference type="ChEBI" id="CHEBI:43474"/>
    </ligand>
</feature>
<dbReference type="Pfam" id="PF01048">
    <property type="entry name" value="PNP_UDP_1"/>
    <property type="match status" value="1"/>
</dbReference>
<organism evidence="8 9">
    <name type="scientific">Syntrophotalea carbinolica (strain DSM 2380 / NBRC 103641 / GraBd1)</name>
    <name type="common">Pelobacter carbinolicus</name>
    <dbReference type="NCBI Taxonomy" id="338963"/>
    <lineage>
        <taxon>Bacteria</taxon>
        <taxon>Pseudomonadati</taxon>
        <taxon>Thermodesulfobacteriota</taxon>
        <taxon>Desulfuromonadia</taxon>
        <taxon>Desulfuromonadales</taxon>
        <taxon>Syntrophotaleaceae</taxon>
        <taxon>Syntrophotalea</taxon>
    </lineage>
</organism>
<sequence>MGSVLTEENLGPIVEEVHARCGMAPFDLALILGSGLGQVADAVEDVKVWEYRDFSCFPAVAVAGHAGRLLAGTLHGRRVLIFQGRFHLYQGLTAWQTAVPVRLAHALGCRRLLLTNAVGGIHPDLDAGCFMFVADHINVLGDNPLRGMCGDTFVDLSRLYRTDLFKSLRTEALSHNIHVQQGVLAAVPGPSYETPAEVRALRQMGADAVSMSLIPEAIMAGALGLEVVGLSSVTNRAAGLGTKRLCHDEVLASGSNTAKNLSVLVASLCLGWF</sequence>
<evidence type="ECO:0000256" key="1">
    <source>
        <dbReference type="ARBA" id="ARBA00005058"/>
    </source>
</evidence>
<dbReference type="EC" id="2.4.2.1" evidence="5"/>
<feature type="binding site" evidence="6">
    <location>
        <begin position="85"/>
        <end position="87"/>
    </location>
    <ligand>
        <name>phosphate</name>
        <dbReference type="ChEBI" id="CHEBI:43474"/>
    </ligand>
</feature>
<dbReference type="OrthoDB" id="1523230at2"/>
<dbReference type="Gene3D" id="3.40.50.1580">
    <property type="entry name" value="Nucleoside phosphorylase domain"/>
    <property type="match status" value="1"/>
</dbReference>
<keyword evidence="4 5" id="KW-0808">Transferase</keyword>
<evidence type="ECO:0000313" key="8">
    <source>
        <dbReference type="EMBL" id="ABA89259.1"/>
    </source>
</evidence>
<feature type="binding site" evidence="6">
    <location>
        <position position="193"/>
    </location>
    <ligand>
        <name>a purine D-ribonucleoside</name>
        <dbReference type="ChEBI" id="CHEBI:142355"/>
    </ligand>
</feature>
<dbReference type="RefSeq" id="WP_011341769.1">
    <property type="nucleotide sequence ID" value="NC_007498.2"/>
</dbReference>
<dbReference type="PIRSF" id="PIRSF000477">
    <property type="entry name" value="PurNPase"/>
    <property type="match status" value="1"/>
</dbReference>